<name>A0A2C5YJS9_9HYPO</name>
<dbReference type="Proteomes" id="UP000226431">
    <property type="component" value="Unassembled WGS sequence"/>
</dbReference>
<dbReference type="Gene3D" id="3.40.50.150">
    <property type="entry name" value="Vaccinia Virus protein VP39"/>
    <property type="match status" value="1"/>
</dbReference>
<evidence type="ECO:0000256" key="1">
    <source>
        <dbReference type="ARBA" id="ARBA00022603"/>
    </source>
</evidence>
<keyword evidence="6" id="KW-1185">Reference proteome</keyword>
<keyword evidence="1" id="KW-0489">Methyltransferase</keyword>
<dbReference type="AlphaFoldDB" id="A0A2C5YJS9"/>
<dbReference type="GO" id="GO:0008175">
    <property type="term" value="F:tRNA methyltransferase activity"/>
    <property type="evidence" value="ECO:0007669"/>
    <property type="project" value="TreeGrafter"/>
</dbReference>
<dbReference type="PANTHER" id="PTHR10920">
    <property type="entry name" value="RIBOSOMAL RNA METHYLTRANSFERASE"/>
    <property type="match status" value="1"/>
</dbReference>
<evidence type="ECO:0000256" key="2">
    <source>
        <dbReference type="ARBA" id="ARBA00022679"/>
    </source>
</evidence>
<evidence type="ECO:0000256" key="3">
    <source>
        <dbReference type="ARBA" id="ARBA00022691"/>
    </source>
</evidence>
<dbReference type="STRING" id="2004952.A0A2C5YJS9"/>
<dbReference type="OrthoDB" id="289250at2759"/>
<dbReference type="InterPro" id="IPR050082">
    <property type="entry name" value="RNA_methyltr_RlmE"/>
</dbReference>
<comment type="caution">
    <text evidence="5">The sequence shown here is derived from an EMBL/GenBank/DDBJ whole genome shotgun (WGS) entry which is preliminary data.</text>
</comment>
<dbReference type="GO" id="GO:0030488">
    <property type="term" value="P:tRNA methylation"/>
    <property type="evidence" value="ECO:0007669"/>
    <property type="project" value="TreeGrafter"/>
</dbReference>
<sequence length="139" mass="15119">MYVQSRLLTSALTLTLHILRPGGNLVAKIFRGRNADVLHAQLRTYFSRVVVAKPRSSRASSVEAFLVCLGFRGGQRDEQGGETGVAPFVACGDLAAFDADASYRLPGGHVSLEPVQRPIAPPYKRAVEMRASGEQRPRL</sequence>
<dbReference type="Pfam" id="PF01728">
    <property type="entry name" value="FtsJ"/>
    <property type="match status" value="1"/>
</dbReference>
<feature type="domain" description="Mononegavirus-type SAM-dependent 2'-O-MTase" evidence="4">
    <location>
        <begin position="1"/>
        <end position="67"/>
    </location>
</feature>
<dbReference type="InterPro" id="IPR025786">
    <property type="entry name" value="Mononega_L_MeTrfase"/>
</dbReference>
<protein>
    <recommendedName>
        <fullName evidence="4">Mononegavirus-type SAM-dependent 2'-O-MTase domain-containing protein</fullName>
    </recommendedName>
</protein>
<evidence type="ECO:0000313" key="6">
    <source>
        <dbReference type="Proteomes" id="UP000226431"/>
    </source>
</evidence>
<evidence type="ECO:0000313" key="5">
    <source>
        <dbReference type="EMBL" id="PHH67863.1"/>
    </source>
</evidence>
<organism evidence="5 6">
    <name type="scientific">Ophiocordyceps camponoti-rufipedis</name>
    <dbReference type="NCBI Taxonomy" id="2004952"/>
    <lineage>
        <taxon>Eukaryota</taxon>
        <taxon>Fungi</taxon>
        <taxon>Dikarya</taxon>
        <taxon>Ascomycota</taxon>
        <taxon>Pezizomycotina</taxon>
        <taxon>Sordariomycetes</taxon>
        <taxon>Hypocreomycetidae</taxon>
        <taxon>Hypocreales</taxon>
        <taxon>Ophiocordycipitaceae</taxon>
        <taxon>Ophiocordyceps</taxon>
    </lineage>
</organism>
<keyword evidence="3" id="KW-0949">S-adenosyl-L-methionine</keyword>
<dbReference type="GO" id="GO:0002181">
    <property type="term" value="P:cytoplasmic translation"/>
    <property type="evidence" value="ECO:0007669"/>
    <property type="project" value="TreeGrafter"/>
</dbReference>
<dbReference type="SUPFAM" id="SSF53335">
    <property type="entry name" value="S-adenosyl-L-methionine-dependent methyltransferases"/>
    <property type="match status" value="1"/>
</dbReference>
<dbReference type="PANTHER" id="PTHR10920:SF12">
    <property type="entry name" value="TRNA (CYTIDINE(32)_GUANOSINE(34)-2'-O)-METHYLTRANSFERASE-RELATED"/>
    <property type="match status" value="1"/>
</dbReference>
<evidence type="ECO:0000259" key="4">
    <source>
        <dbReference type="PROSITE" id="PS51590"/>
    </source>
</evidence>
<reference evidence="5 6" key="1">
    <citation type="submission" date="2017-06" db="EMBL/GenBank/DDBJ databases">
        <title>Ant-infecting Ophiocordyceps genomes reveal a high diversity of potential behavioral manipulation genes and a possible major role for enterotoxins.</title>
        <authorList>
            <person name="De Bekker C."/>
            <person name="Evans H.C."/>
            <person name="Brachmann A."/>
            <person name="Hughes D.P."/>
        </authorList>
    </citation>
    <scope>NUCLEOTIDE SEQUENCE [LARGE SCALE GENOMIC DNA]</scope>
    <source>
        <strain evidence="5 6">Map16</strain>
    </source>
</reference>
<gene>
    <name evidence="5" type="ORF">CDD80_452</name>
</gene>
<dbReference type="InterPro" id="IPR002877">
    <property type="entry name" value="RNA_MeTrfase_FtsJ_dom"/>
</dbReference>
<accession>A0A2C5YJS9</accession>
<proteinExistence type="predicted"/>
<dbReference type="InterPro" id="IPR029063">
    <property type="entry name" value="SAM-dependent_MTases_sf"/>
</dbReference>
<dbReference type="GO" id="GO:0005737">
    <property type="term" value="C:cytoplasm"/>
    <property type="evidence" value="ECO:0007669"/>
    <property type="project" value="TreeGrafter"/>
</dbReference>
<dbReference type="PROSITE" id="PS51590">
    <property type="entry name" value="SAM_MT_MNV_L"/>
    <property type="match status" value="1"/>
</dbReference>
<dbReference type="EMBL" id="NJES01001128">
    <property type="protein sequence ID" value="PHH67863.1"/>
    <property type="molecule type" value="Genomic_DNA"/>
</dbReference>
<keyword evidence="2" id="KW-0808">Transferase</keyword>